<accession>L8H2G6</accession>
<organism evidence="1 2">
    <name type="scientific">Acanthamoeba castellanii (strain ATCC 30010 / Neff)</name>
    <dbReference type="NCBI Taxonomy" id="1257118"/>
    <lineage>
        <taxon>Eukaryota</taxon>
        <taxon>Amoebozoa</taxon>
        <taxon>Discosea</taxon>
        <taxon>Longamoebia</taxon>
        <taxon>Centramoebida</taxon>
        <taxon>Acanthamoebidae</taxon>
        <taxon>Acanthamoeba</taxon>
    </lineage>
</organism>
<proteinExistence type="predicted"/>
<dbReference type="KEGG" id="acan:ACA1_155120"/>
<name>L8H2G6_ACACF</name>
<dbReference type="EMBL" id="KB007951">
    <property type="protein sequence ID" value="ELR18566.1"/>
    <property type="molecule type" value="Genomic_DNA"/>
</dbReference>
<feature type="non-terminal residue" evidence="1">
    <location>
        <position position="254"/>
    </location>
</feature>
<dbReference type="Proteomes" id="UP000011083">
    <property type="component" value="Unassembled WGS sequence"/>
</dbReference>
<sequence length="254" mass="28016">LPSYSFDLFRNAISRGPFNKGKLLARQLTVATGVTLTQVDTLYNAFEYFEQDDECHSGACYDGARPPPVPDGSEQYVLCCMGGNGQHCLRYDYSRAYSAFSIKEMGFLGVVSVNVTSNQNVSTLRLAQRNFIEQKPSVVGFLSWSALYNNPVQSQQRLLFLSGNTSGADDWRNWFWAYKTALPPSIGISADTWKAQATDQFAELKQKTLDQVFPIADWSGFSYSSGGAKAMLSVPGIARTNIVLQIDDVEVAAP</sequence>
<keyword evidence="2" id="KW-1185">Reference proteome</keyword>
<protein>
    <submittedName>
        <fullName evidence="1">Uncharacterized protein</fullName>
    </submittedName>
</protein>
<gene>
    <name evidence="1" type="ORF">ACA1_155120</name>
</gene>
<evidence type="ECO:0000313" key="2">
    <source>
        <dbReference type="Proteomes" id="UP000011083"/>
    </source>
</evidence>
<dbReference type="AlphaFoldDB" id="L8H2G6"/>
<reference evidence="1 2" key="1">
    <citation type="journal article" date="2013" name="Genome Biol.">
        <title>Genome of Acanthamoeba castellanii highlights extensive lateral gene transfer and early evolution of tyrosine kinase signaling.</title>
        <authorList>
            <person name="Clarke M."/>
            <person name="Lohan A.J."/>
            <person name="Liu B."/>
            <person name="Lagkouvardos I."/>
            <person name="Roy S."/>
            <person name="Zafar N."/>
            <person name="Bertelli C."/>
            <person name="Schilde C."/>
            <person name="Kianianmomeni A."/>
            <person name="Burglin T.R."/>
            <person name="Frech C."/>
            <person name="Turcotte B."/>
            <person name="Kopec K.O."/>
            <person name="Synnott J.M."/>
            <person name="Choo C."/>
            <person name="Paponov I."/>
            <person name="Finkler A."/>
            <person name="Soon Heng Tan C."/>
            <person name="Hutchins A.P."/>
            <person name="Weinmeier T."/>
            <person name="Rattei T."/>
            <person name="Chu J.S."/>
            <person name="Gimenez G."/>
            <person name="Irimia M."/>
            <person name="Rigden D.J."/>
            <person name="Fitzpatrick D.A."/>
            <person name="Lorenzo-Morales J."/>
            <person name="Bateman A."/>
            <person name="Chiu C.H."/>
            <person name="Tang P."/>
            <person name="Hegemann P."/>
            <person name="Fromm H."/>
            <person name="Raoult D."/>
            <person name="Greub G."/>
            <person name="Miranda-Saavedra D."/>
            <person name="Chen N."/>
            <person name="Nash P."/>
            <person name="Ginger M.L."/>
            <person name="Horn M."/>
            <person name="Schaap P."/>
            <person name="Caler L."/>
            <person name="Loftus B."/>
        </authorList>
    </citation>
    <scope>NUCLEOTIDE SEQUENCE [LARGE SCALE GENOMIC DNA]</scope>
    <source>
        <strain evidence="1 2">Neff</strain>
    </source>
</reference>
<dbReference type="GeneID" id="14919394"/>
<evidence type="ECO:0000313" key="1">
    <source>
        <dbReference type="EMBL" id="ELR18566.1"/>
    </source>
</evidence>
<dbReference type="VEuPathDB" id="AmoebaDB:ACA1_155120"/>
<dbReference type="RefSeq" id="XP_004340605.1">
    <property type="nucleotide sequence ID" value="XM_004340557.1"/>
</dbReference>